<dbReference type="GO" id="GO:0003743">
    <property type="term" value="F:translation initiation factor activity"/>
    <property type="evidence" value="ECO:0007669"/>
    <property type="project" value="InterPro"/>
</dbReference>
<organism evidence="2 3">
    <name type="scientific">Kalanchoe fedtschenkoi</name>
    <name type="common">Lavender scallops</name>
    <name type="synonym">South American air plant</name>
    <dbReference type="NCBI Taxonomy" id="63787"/>
    <lineage>
        <taxon>Eukaryota</taxon>
        <taxon>Viridiplantae</taxon>
        <taxon>Streptophyta</taxon>
        <taxon>Embryophyta</taxon>
        <taxon>Tracheophyta</taxon>
        <taxon>Spermatophyta</taxon>
        <taxon>Magnoliopsida</taxon>
        <taxon>eudicotyledons</taxon>
        <taxon>Gunneridae</taxon>
        <taxon>Pentapetalae</taxon>
        <taxon>Saxifragales</taxon>
        <taxon>Crassulaceae</taxon>
        <taxon>Kalanchoe</taxon>
    </lineage>
</organism>
<feature type="compositionally biased region" description="Basic and acidic residues" evidence="1">
    <location>
        <begin position="337"/>
        <end position="354"/>
    </location>
</feature>
<dbReference type="Proteomes" id="UP000594263">
    <property type="component" value="Unplaced"/>
</dbReference>
<protein>
    <submittedName>
        <fullName evidence="2">Uncharacterized protein</fullName>
    </submittedName>
</protein>
<reference evidence="2" key="1">
    <citation type="submission" date="2021-01" db="UniProtKB">
        <authorList>
            <consortium name="EnsemblPlants"/>
        </authorList>
    </citation>
    <scope>IDENTIFICATION</scope>
</reference>
<feature type="compositionally biased region" description="Low complexity" evidence="1">
    <location>
        <begin position="271"/>
        <end position="286"/>
    </location>
</feature>
<dbReference type="AlphaFoldDB" id="A0A7N0U570"/>
<dbReference type="Gramene" id="Kaladp0055s0223.1.v1.1">
    <property type="protein sequence ID" value="Kaladp0055s0223.1.v1.1"/>
    <property type="gene ID" value="Kaladp0055s0223.v1.1"/>
</dbReference>
<feature type="compositionally biased region" description="Basic and acidic residues" evidence="1">
    <location>
        <begin position="24"/>
        <end position="34"/>
    </location>
</feature>
<dbReference type="InterPro" id="IPR010433">
    <property type="entry name" value="EIF-4B_pln"/>
</dbReference>
<dbReference type="PANTHER" id="PTHR32091:SF17">
    <property type="entry name" value="EUKARYOTIC TRANSLATION INITIATION FACTOR 4B3"/>
    <property type="match status" value="1"/>
</dbReference>
<sequence>MVATPSAWATKPGAWALDAEEHEEELRQQRKAMDESNASAADFPSLSAAKGEKKKKKKGQTLSLAEFTTYAAPKANQGPGLTPGELLNLPTGPRERTAEEMDASRIGGGFRSYGMGRSGGGDGDRWGPNRGSDEPRRPREPLGPSRADEIDNWAAGKKPVAFGNGGGFDRRERNGGSFFGSDSKADEADSWVSKKSFTPSDPPRRFGSGAGFDRERRSYEPFTPNGAAAADSDSWMRRNEENGHAAFTSGRPKLNLQPRTLPLDRPQSPIVAAVKPRSPVVVKPRSFNPFGEARPREEVLAEKGQDWKEIDEQLESMKLKEVGSARPRSSGGWRGSSGEEKTERSWRKSVEDARPTSAGDKTAEKIEENGSTEEK</sequence>
<dbReference type="EnsemblPlants" id="Kaladp0055s0223.1.v1.1">
    <property type="protein sequence ID" value="Kaladp0055s0223.1.v1.1"/>
    <property type="gene ID" value="Kaladp0055s0223.v1.1"/>
</dbReference>
<feature type="compositionally biased region" description="Basic and acidic residues" evidence="1">
    <location>
        <begin position="293"/>
        <end position="323"/>
    </location>
</feature>
<proteinExistence type="predicted"/>
<feature type="compositionally biased region" description="Basic and acidic residues" evidence="1">
    <location>
        <begin position="122"/>
        <end position="140"/>
    </location>
</feature>
<keyword evidence="3" id="KW-1185">Reference proteome</keyword>
<feature type="compositionally biased region" description="Basic and acidic residues" evidence="1">
    <location>
        <begin position="93"/>
        <end position="103"/>
    </location>
</feature>
<name>A0A7N0U570_KALFE</name>
<evidence type="ECO:0000256" key="1">
    <source>
        <dbReference type="SAM" id="MobiDB-lite"/>
    </source>
</evidence>
<dbReference type="OMA" id="THEDLMM"/>
<feature type="region of interest" description="Disordered" evidence="1">
    <location>
        <begin position="1"/>
        <end position="375"/>
    </location>
</feature>
<dbReference type="PANTHER" id="PTHR32091">
    <property type="entry name" value="EUKARYOTIC TRANSLATION INITIATION FACTOR 4B"/>
    <property type="match status" value="1"/>
</dbReference>
<evidence type="ECO:0000313" key="3">
    <source>
        <dbReference type="Proteomes" id="UP000594263"/>
    </source>
</evidence>
<evidence type="ECO:0000313" key="2">
    <source>
        <dbReference type="EnsemblPlants" id="Kaladp0055s0223.1.v1.1"/>
    </source>
</evidence>
<feature type="compositionally biased region" description="Basic and acidic residues" evidence="1">
    <location>
        <begin position="234"/>
        <end position="243"/>
    </location>
</feature>
<dbReference type="GO" id="GO:0003729">
    <property type="term" value="F:mRNA binding"/>
    <property type="evidence" value="ECO:0007669"/>
    <property type="project" value="TreeGrafter"/>
</dbReference>
<dbReference type="Pfam" id="PF06273">
    <property type="entry name" value="eIF-4B"/>
    <property type="match status" value="1"/>
</dbReference>
<feature type="compositionally biased region" description="Basic and acidic residues" evidence="1">
    <location>
        <begin position="361"/>
        <end position="375"/>
    </location>
</feature>
<accession>A0A7N0U570</accession>
<feature type="compositionally biased region" description="Gly residues" evidence="1">
    <location>
        <begin position="106"/>
        <end position="121"/>
    </location>
</feature>